<keyword evidence="3" id="KW-0745">Spermidine biosynthesis</keyword>
<dbReference type="Pfam" id="PF00491">
    <property type="entry name" value="Arginase"/>
    <property type="match status" value="1"/>
</dbReference>
<feature type="binding site" evidence="6">
    <location>
        <position position="297"/>
    </location>
    <ligand>
        <name>Mn(2+)</name>
        <dbReference type="ChEBI" id="CHEBI:29035"/>
        <label>1</label>
    </ligand>
</feature>
<dbReference type="InterPro" id="IPR023696">
    <property type="entry name" value="Ureohydrolase_dom_sf"/>
</dbReference>
<protein>
    <submittedName>
        <fullName evidence="10">Arginase/deacetylase</fullName>
    </submittedName>
</protein>
<dbReference type="GO" id="GO:0008295">
    <property type="term" value="P:spermidine biosynthetic process"/>
    <property type="evidence" value="ECO:0007669"/>
    <property type="project" value="UniProtKB-KW"/>
</dbReference>
<evidence type="ECO:0000256" key="2">
    <source>
        <dbReference type="ARBA" id="ARBA00022801"/>
    </source>
</evidence>
<dbReference type="FunFam" id="3.40.800.10:FF:000001">
    <property type="entry name" value="Agmatinase"/>
    <property type="match status" value="1"/>
</dbReference>
<dbReference type="PIRSF" id="PIRSF036979">
    <property type="entry name" value="Arginase"/>
    <property type="match status" value="1"/>
</dbReference>
<reference evidence="10" key="1">
    <citation type="journal article" date="2020" name="Stud. Mycol.">
        <title>101 Dothideomycetes genomes: a test case for predicting lifestyles and emergence of pathogens.</title>
        <authorList>
            <person name="Haridas S."/>
            <person name="Albert R."/>
            <person name="Binder M."/>
            <person name="Bloem J."/>
            <person name="Labutti K."/>
            <person name="Salamov A."/>
            <person name="Andreopoulos B."/>
            <person name="Baker S."/>
            <person name="Barry K."/>
            <person name="Bills G."/>
            <person name="Bluhm B."/>
            <person name="Cannon C."/>
            <person name="Castanera R."/>
            <person name="Culley D."/>
            <person name="Daum C."/>
            <person name="Ezra D."/>
            <person name="Gonzalez J."/>
            <person name="Henrissat B."/>
            <person name="Kuo A."/>
            <person name="Liang C."/>
            <person name="Lipzen A."/>
            <person name="Lutzoni F."/>
            <person name="Magnuson J."/>
            <person name="Mondo S."/>
            <person name="Nolan M."/>
            <person name="Ohm R."/>
            <person name="Pangilinan J."/>
            <person name="Park H.-J."/>
            <person name="Ramirez L."/>
            <person name="Alfaro M."/>
            <person name="Sun H."/>
            <person name="Tritt A."/>
            <person name="Yoshinaga Y."/>
            <person name="Zwiers L.-H."/>
            <person name="Turgeon B."/>
            <person name="Goodwin S."/>
            <person name="Spatafora J."/>
            <person name="Crous P."/>
            <person name="Grigoriev I."/>
        </authorList>
    </citation>
    <scope>NUCLEOTIDE SEQUENCE</scope>
    <source>
        <strain evidence="10">CBS 110217</strain>
    </source>
</reference>
<gene>
    <name evidence="10" type="ORF">EK21DRAFT_71450</name>
</gene>
<feature type="binding site" evidence="6">
    <location>
        <position position="295"/>
    </location>
    <ligand>
        <name>Mn(2+)</name>
        <dbReference type="ChEBI" id="CHEBI:29035"/>
        <label>1</label>
    </ligand>
</feature>
<accession>A0A9P4LL65</accession>
<comment type="cofactor">
    <cofactor evidence="6">
        <name>Mn(2+)</name>
        <dbReference type="ChEBI" id="CHEBI:29035"/>
    </cofactor>
    <text evidence="6">Binds 2 manganese ions per subunit.</text>
</comment>
<dbReference type="PROSITE" id="PS51409">
    <property type="entry name" value="ARGINASE_2"/>
    <property type="match status" value="1"/>
</dbReference>
<evidence type="ECO:0000313" key="11">
    <source>
        <dbReference type="Proteomes" id="UP000799777"/>
    </source>
</evidence>
<feature type="binding site" evidence="6">
    <location>
        <position position="199"/>
    </location>
    <ligand>
        <name>Mn(2+)</name>
        <dbReference type="ChEBI" id="CHEBI:29035"/>
        <label>1</label>
    </ligand>
</feature>
<evidence type="ECO:0000313" key="10">
    <source>
        <dbReference type="EMBL" id="KAF2027674.1"/>
    </source>
</evidence>
<keyword evidence="5 6" id="KW-0464">Manganese</keyword>
<dbReference type="PANTHER" id="PTHR11358">
    <property type="entry name" value="ARGINASE/AGMATINASE"/>
    <property type="match status" value="1"/>
</dbReference>
<dbReference type="PROSITE" id="PS01053">
    <property type="entry name" value="ARGINASE_1"/>
    <property type="match status" value="1"/>
</dbReference>
<proteinExistence type="inferred from homology"/>
<keyword evidence="4" id="KW-0620">Polyamine biosynthesis</keyword>
<name>A0A9P4LL65_9PLEO</name>
<keyword evidence="1 6" id="KW-0479">Metal-binding</keyword>
<evidence type="ECO:0000256" key="9">
    <source>
        <dbReference type="SAM" id="SignalP"/>
    </source>
</evidence>
<comment type="caution">
    <text evidence="10">The sequence shown here is derived from an EMBL/GenBank/DDBJ whole genome shotgun (WGS) entry which is preliminary data.</text>
</comment>
<evidence type="ECO:0000256" key="7">
    <source>
        <dbReference type="PROSITE-ProRule" id="PRU00742"/>
    </source>
</evidence>
<evidence type="ECO:0000256" key="3">
    <source>
        <dbReference type="ARBA" id="ARBA00023066"/>
    </source>
</evidence>
<keyword evidence="9" id="KW-0732">Signal</keyword>
<dbReference type="GO" id="GO:0046872">
    <property type="term" value="F:metal ion binding"/>
    <property type="evidence" value="ECO:0007669"/>
    <property type="project" value="UniProtKB-KW"/>
</dbReference>
<dbReference type="CDD" id="cd11592">
    <property type="entry name" value="Agmatinase_PAH"/>
    <property type="match status" value="1"/>
</dbReference>
<evidence type="ECO:0000256" key="5">
    <source>
        <dbReference type="ARBA" id="ARBA00023211"/>
    </source>
</evidence>
<dbReference type="GO" id="GO:0008783">
    <property type="term" value="F:agmatinase activity"/>
    <property type="evidence" value="ECO:0007669"/>
    <property type="project" value="TreeGrafter"/>
</dbReference>
<comment type="similarity">
    <text evidence="7 8">Belongs to the arginase family.</text>
</comment>
<dbReference type="OrthoDB" id="288726at2759"/>
<dbReference type="SUPFAM" id="SSF52768">
    <property type="entry name" value="Arginase/deacetylase"/>
    <property type="match status" value="1"/>
</dbReference>
<feature type="binding site" evidence="6">
    <location>
        <position position="174"/>
    </location>
    <ligand>
        <name>Mn(2+)</name>
        <dbReference type="ChEBI" id="CHEBI:29035"/>
        <label>1</label>
    </ligand>
</feature>
<dbReference type="GO" id="GO:0033389">
    <property type="term" value="P:putrescine biosynthetic process from arginine, via agmatine"/>
    <property type="evidence" value="ECO:0007669"/>
    <property type="project" value="TreeGrafter"/>
</dbReference>
<evidence type="ECO:0000256" key="8">
    <source>
        <dbReference type="RuleBase" id="RU003684"/>
    </source>
</evidence>
<keyword evidence="2 8" id="KW-0378">Hydrolase</keyword>
<organism evidence="10 11">
    <name type="scientific">Setomelanomma holmii</name>
    <dbReference type="NCBI Taxonomy" id="210430"/>
    <lineage>
        <taxon>Eukaryota</taxon>
        <taxon>Fungi</taxon>
        <taxon>Dikarya</taxon>
        <taxon>Ascomycota</taxon>
        <taxon>Pezizomycotina</taxon>
        <taxon>Dothideomycetes</taxon>
        <taxon>Pleosporomycetidae</taxon>
        <taxon>Pleosporales</taxon>
        <taxon>Pleosporineae</taxon>
        <taxon>Phaeosphaeriaceae</taxon>
        <taxon>Setomelanomma</taxon>
    </lineage>
</organism>
<dbReference type="Gene3D" id="3.40.800.10">
    <property type="entry name" value="Ureohydrolase domain"/>
    <property type="match status" value="1"/>
</dbReference>
<dbReference type="PANTHER" id="PTHR11358:SF28">
    <property type="entry name" value="HYPOTHETICAL ARGINASE FAMILY PROTEIN (EUROFUNG)"/>
    <property type="match status" value="1"/>
</dbReference>
<keyword evidence="11" id="KW-1185">Reference proteome</keyword>
<sequence length="375" mass="39986">MSRSLLSFFLAVAGAREIVFPPVAGYTTDQAILGGYNDPDISQPKFAGLMTYANLPYVHCLASDGDEVEKFDIAILGAPFDTGVTARPGARFGPAGIRKGSRRIVAGAGWSVYTGDNIFLNWAKIVDCGDAPLTFLDNTAALQQLDKAHKVVSSKRTSSSDYATPRIVTLGGDHTTTLSALRSTYHHWGPVSVIHFDSHIDTWDPKVLGGGISHYAGINHGTFLHIAHEEGLTRNTSIHAGIRAPVIRPKGDLRNDLRCGFTMIKARDIDRIGVAGVIEQLKKRVAGTKVYISVDIDVLDPAFAPATGTSEVGGWSTRELLSILDGLEGLEVVGADIVEVAPIYDNVGETTVLAASEVALSLIGLMVKKPVAALE</sequence>
<dbReference type="EMBL" id="ML978223">
    <property type="protein sequence ID" value="KAF2027674.1"/>
    <property type="molecule type" value="Genomic_DNA"/>
</dbReference>
<feature type="signal peptide" evidence="9">
    <location>
        <begin position="1"/>
        <end position="15"/>
    </location>
</feature>
<evidence type="ECO:0000256" key="1">
    <source>
        <dbReference type="ARBA" id="ARBA00022723"/>
    </source>
</evidence>
<dbReference type="InterPro" id="IPR006035">
    <property type="entry name" value="Ureohydrolase"/>
</dbReference>
<feature type="chain" id="PRO_5040225622" evidence="9">
    <location>
        <begin position="16"/>
        <end position="375"/>
    </location>
</feature>
<evidence type="ECO:0000256" key="4">
    <source>
        <dbReference type="ARBA" id="ARBA00023115"/>
    </source>
</evidence>
<dbReference type="Proteomes" id="UP000799777">
    <property type="component" value="Unassembled WGS sequence"/>
</dbReference>
<dbReference type="PRINTS" id="PR00116">
    <property type="entry name" value="ARGINASE"/>
</dbReference>
<dbReference type="InterPro" id="IPR020855">
    <property type="entry name" value="Ureohydrolase_Mn_BS"/>
</dbReference>
<feature type="binding site" evidence="6">
    <location>
        <position position="197"/>
    </location>
    <ligand>
        <name>Mn(2+)</name>
        <dbReference type="ChEBI" id="CHEBI:29035"/>
        <label>1</label>
    </ligand>
</feature>
<feature type="binding site" evidence="6">
    <location>
        <position position="201"/>
    </location>
    <ligand>
        <name>Mn(2+)</name>
        <dbReference type="ChEBI" id="CHEBI:29035"/>
        <label>1</label>
    </ligand>
</feature>
<evidence type="ECO:0000256" key="6">
    <source>
        <dbReference type="PIRSR" id="PIRSR036979-1"/>
    </source>
</evidence>
<dbReference type="AlphaFoldDB" id="A0A9P4LL65"/>